<evidence type="ECO:0000313" key="2">
    <source>
        <dbReference type="Proteomes" id="UP000013827"/>
    </source>
</evidence>
<proteinExistence type="predicted"/>
<protein>
    <recommendedName>
        <fullName evidence="3">Phytanoyl-CoA dioxygenase</fullName>
    </recommendedName>
</protein>
<dbReference type="HOGENOM" id="CLU_1306861_0_0_1"/>
<evidence type="ECO:0000313" key="1">
    <source>
        <dbReference type="EnsemblProtists" id="EOD13405"/>
    </source>
</evidence>
<reference evidence="1" key="2">
    <citation type="submission" date="2024-10" db="UniProtKB">
        <authorList>
            <consortium name="EnsemblProtists"/>
        </authorList>
    </citation>
    <scope>IDENTIFICATION</scope>
</reference>
<dbReference type="InterPro" id="IPR051961">
    <property type="entry name" value="Fungal_Metabolite_Diox"/>
</dbReference>
<dbReference type="SUPFAM" id="SSF51197">
    <property type="entry name" value="Clavaminate synthase-like"/>
    <property type="match status" value="1"/>
</dbReference>
<dbReference type="KEGG" id="ehx:EMIHUDRAFT_371081"/>
<dbReference type="RefSeq" id="XP_005765834.1">
    <property type="nucleotide sequence ID" value="XM_005765777.1"/>
</dbReference>
<name>A0A0D3IQ70_EMIH1</name>
<dbReference type="GeneID" id="17259554"/>
<dbReference type="AlphaFoldDB" id="A0A0D3IQ70"/>
<dbReference type="PANTHER" id="PTHR37563">
    <property type="entry name" value="PHYTANOYL-COA DIOXYGENASE FAMILY PROTEIN (AFU_ORTHOLOGUE AFUA_2G03330)"/>
    <property type="match status" value="1"/>
</dbReference>
<dbReference type="EnsemblProtists" id="EOD13405">
    <property type="protein sequence ID" value="EOD13405"/>
    <property type="gene ID" value="EMIHUDRAFT_371081"/>
</dbReference>
<dbReference type="PANTHER" id="PTHR37563:SF2">
    <property type="entry name" value="PHYTANOYL-COA DIOXYGENASE FAMILY PROTEIN (AFU_ORTHOLOGUE AFUA_2G03330)"/>
    <property type="match status" value="1"/>
</dbReference>
<accession>A0A0D3IQ70</accession>
<reference evidence="2" key="1">
    <citation type="journal article" date="2013" name="Nature">
        <title>Pan genome of the phytoplankton Emiliania underpins its global distribution.</title>
        <authorList>
            <person name="Read B.A."/>
            <person name="Kegel J."/>
            <person name="Klute M.J."/>
            <person name="Kuo A."/>
            <person name="Lefebvre S.C."/>
            <person name="Maumus F."/>
            <person name="Mayer C."/>
            <person name="Miller J."/>
            <person name="Monier A."/>
            <person name="Salamov A."/>
            <person name="Young J."/>
            <person name="Aguilar M."/>
            <person name="Claverie J.M."/>
            <person name="Frickenhaus S."/>
            <person name="Gonzalez K."/>
            <person name="Herman E.K."/>
            <person name="Lin Y.C."/>
            <person name="Napier J."/>
            <person name="Ogata H."/>
            <person name="Sarno A.F."/>
            <person name="Shmutz J."/>
            <person name="Schroeder D."/>
            <person name="de Vargas C."/>
            <person name="Verret F."/>
            <person name="von Dassow P."/>
            <person name="Valentin K."/>
            <person name="Van de Peer Y."/>
            <person name="Wheeler G."/>
            <person name="Dacks J.B."/>
            <person name="Delwiche C.F."/>
            <person name="Dyhrman S.T."/>
            <person name="Glockner G."/>
            <person name="John U."/>
            <person name="Richards T."/>
            <person name="Worden A.Z."/>
            <person name="Zhang X."/>
            <person name="Grigoriev I.V."/>
            <person name="Allen A.E."/>
            <person name="Bidle K."/>
            <person name="Borodovsky M."/>
            <person name="Bowler C."/>
            <person name="Brownlee C."/>
            <person name="Cock J.M."/>
            <person name="Elias M."/>
            <person name="Gladyshev V.N."/>
            <person name="Groth M."/>
            <person name="Guda C."/>
            <person name="Hadaegh A."/>
            <person name="Iglesias-Rodriguez M.D."/>
            <person name="Jenkins J."/>
            <person name="Jones B.M."/>
            <person name="Lawson T."/>
            <person name="Leese F."/>
            <person name="Lindquist E."/>
            <person name="Lobanov A."/>
            <person name="Lomsadze A."/>
            <person name="Malik S.B."/>
            <person name="Marsh M.E."/>
            <person name="Mackinder L."/>
            <person name="Mock T."/>
            <person name="Mueller-Roeber B."/>
            <person name="Pagarete A."/>
            <person name="Parker M."/>
            <person name="Probert I."/>
            <person name="Quesneville H."/>
            <person name="Raines C."/>
            <person name="Rensing S.A."/>
            <person name="Riano-Pachon D.M."/>
            <person name="Richier S."/>
            <person name="Rokitta S."/>
            <person name="Shiraiwa Y."/>
            <person name="Soanes D.M."/>
            <person name="van der Giezen M."/>
            <person name="Wahlund T.M."/>
            <person name="Williams B."/>
            <person name="Wilson W."/>
            <person name="Wolfe G."/>
            <person name="Wurch L.L."/>
        </authorList>
    </citation>
    <scope>NUCLEOTIDE SEQUENCE</scope>
</reference>
<dbReference type="PaxDb" id="2903-EOD13405"/>
<evidence type="ECO:0008006" key="3">
    <source>
        <dbReference type="Google" id="ProtNLM"/>
    </source>
</evidence>
<dbReference type="Gene3D" id="2.60.120.620">
    <property type="entry name" value="q2cbj1_9rhob like domain"/>
    <property type="match status" value="1"/>
</dbReference>
<sequence>MLSLPGTLGAPSDRHFLPFATCRGDGGAPPPTHQRDFLLPFSPWVEEVLQIALRGTEAGAILVQALGRDAELDGLQAITSEPGTAAQDLHSDAAWGTPRTVTVFLALHDILDETMGPTRFVPETHEPRCFPGRRWMPPPRVGGDLGERRTAWFALRTGDAVLMDSLTWHGAGANRGEQRRTLLAASFVNRSSEGRLPAQRPPGLRLGDFAL</sequence>
<dbReference type="Proteomes" id="UP000013827">
    <property type="component" value="Unassembled WGS sequence"/>
</dbReference>
<organism evidence="1 2">
    <name type="scientific">Emiliania huxleyi (strain CCMP1516)</name>
    <dbReference type="NCBI Taxonomy" id="280463"/>
    <lineage>
        <taxon>Eukaryota</taxon>
        <taxon>Haptista</taxon>
        <taxon>Haptophyta</taxon>
        <taxon>Prymnesiophyceae</taxon>
        <taxon>Isochrysidales</taxon>
        <taxon>Noelaerhabdaceae</taxon>
        <taxon>Emiliania</taxon>
    </lineage>
</organism>
<keyword evidence="2" id="KW-1185">Reference proteome</keyword>
<dbReference type="InterPro" id="IPR008775">
    <property type="entry name" value="Phytyl_CoA_dOase-like"/>
</dbReference>
<dbReference type="Pfam" id="PF05721">
    <property type="entry name" value="PhyH"/>
    <property type="match status" value="1"/>
</dbReference>